<dbReference type="SUPFAM" id="SSF55785">
    <property type="entry name" value="PYP-like sensor domain (PAS domain)"/>
    <property type="match status" value="1"/>
</dbReference>
<protein>
    <recommendedName>
        <fullName evidence="3">histidine kinase</fullName>
        <ecNumber evidence="3">2.7.13.3</ecNumber>
    </recommendedName>
</protein>
<gene>
    <name evidence="12" type="ORF">Q5H93_22495</name>
</gene>
<comment type="similarity">
    <text evidence="2">In the N-terminal section; belongs to the phytochrome family.</text>
</comment>
<dbReference type="Gene3D" id="1.10.287.130">
    <property type="match status" value="1"/>
</dbReference>
<dbReference type="PRINTS" id="PR01033">
    <property type="entry name" value="PHYTOCHROME"/>
</dbReference>
<keyword evidence="7" id="KW-0418">Kinase</keyword>
<dbReference type="InterPro" id="IPR005467">
    <property type="entry name" value="His_kinase_dom"/>
</dbReference>
<comment type="caution">
    <text evidence="12">The sequence shown here is derived from an EMBL/GenBank/DDBJ whole genome shotgun (WGS) entry which is preliminary data.</text>
</comment>
<organism evidence="12 13">
    <name type="scientific">Hymenobacter aranciens</name>
    <dbReference type="NCBI Taxonomy" id="3063996"/>
    <lineage>
        <taxon>Bacteria</taxon>
        <taxon>Pseudomonadati</taxon>
        <taxon>Bacteroidota</taxon>
        <taxon>Cytophagia</taxon>
        <taxon>Cytophagales</taxon>
        <taxon>Hymenobacteraceae</taxon>
        <taxon>Hymenobacter</taxon>
    </lineage>
</organism>
<dbReference type="EC" id="2.7.13.3" evidence="3"/>
<feature type="domain" description="Phytochrome chromophore attachment site" evidence="10">
    <location>
        <begin position="155"/>
        <end position="312"/>
    </location>
</feature>
<dbReference type="InterPro" id="IPR016132">
    <property type="entry name" value="Phyto_chromo_attachment"/>
</dbReference>
<dbReference type="Pfam" id="PF00512">
    <property type="entry name" value="HisKA"/>
    <property type="match status" value="1"/>
</dbReference>
<dbReference type="SMART" id="SM00388">
    <property type="entry name" value="HisKA"/>
    <property type="match status" value="1"/>
</dbReference>
<evidence type="ECO:0000256" key="9">
    <source>
        <dbReference type="ARBA" id="ARBA00023170"/>
    </source>
</evidence>
<dbReference type="SUPFAM" id="SSF55781">
    <property type="entry name" value="GAF domain-like"/>
    <property type="match status" value="2"/>
</dbReference>
<reference evidence="12" key="1">
    <citation type="submission" date="2023-07" db="EMBL/GenBank/DDBJ databases">
        <authorList>
            <person name="Kim M.K."/>
        </authorList>
    </citation>
    <scope>NUCLEOTIDE SEQUENCE</scope>
    <source>
        <strain evidence="12">ASUV-10-1</strain>
    </source>
</reference>
<dbReference type="InterPro" id="IPR035965">
    <property type="entry name" value="PAS-like_dom_sf"/>
</dbReference>
<sequence length="768" mass="85609">MAQPALNYTDESLLGQPITLNNCDREPIHIPGLVQPYGFLLCLEETTRQVVLASENTLAATGRPAASLLGGDLAQLLGPARLAELDAVWPTLSHQPKLLGTRLDAVEGQPLYKLILHNYDGLLWAEFEPVSSPGPSSLDLPSLNVTLGQMLAATSVLEFSQRAVAQVRAITGFDRVMMYRFDEHDNGEVIAEARRGDLEPFLGLHYPATDIPRQARVMYLKNWLRFIPDVNYQPATLVSRRPPGTRPPDMTHSVLRSVSPIHIEYLKNMGVGASMSISVIKDDRLWGMIICHHYSPRLVSFELRELCLFIGQTFSALLPTKEQLDNAAYQQHIQQVQAKLFEQVSQHPNFLAGLHQYRPTVRDLLDCGGAAICFEGEIITLGATPLPLQIKQITAWLRTHMQDNVFHTNSYVALNPLGLSLRATASGVLAVALSKEPGDYLLWFRPEQVRTVTWAGQDAKLETHTNGQTILSPRQSFEAWKQTVDSTATPWQPLEIEAAQQLRLHIADVRLRMFNELQARATRLTALNDELARSNDELDSFAYVASHDLKEPLRGIHNYATFLLEDYGEQLDADGQSKLQTLVRLSQRMETLIESLLQLSRVGRLDLEPSTVNLHDLLADVLDTLQQRLEHNHATVRLDGPLPTIQADAVRLREVFVNLITNAMRYNDRPEKLVTIGVAPPAVRGPKGSGDPALYHVFFVQDNGIGISEKHYDTVFRIFKRLHGPDKYGGGTGAGLAIARKMIEKHGGELWVDSVQGQGSTFYFSISK</sequence>
<keyword evidence="5" id="KW-0716">Sensory transduction</keyword>
<dbReference type="InterPro" id="IPR050351">
    <property type="entry name" value="BphY/WalK/GraS-like"/>
</dbReference>
<dbReference type="Pfam" id="PF01590">
    <property type="entry name" value="GAF"/>
    <property type="match status" value="1"/>
</dbReference>
<evidence type="ECO:0000256" key="6">
    <source>
        <dbReference type="ARBA" id="ARBA00022679"/>
    </source>
</evidence>
<dbReference type="SUPFAM" id="SSF55874">
    <property type="entry name" value="ATPase domain of HSP90 chaperone/DNA topoisomerase II/histidine kinase"/>
    <property type="match status" value="1"/>
</dbReference>
<dbReference type="InterPro" id="IPR001294">
    <property type="entry name" value="Phytochrome"/>
</dbReference>
<comment type="catalytic activity">
    <reaction evidence="1">
        <text>ATP + protein L-histidine = ADP + protein N-phospho-L-histidine.</text>
        <dbReference type="EC" id="2.7.13.3"/>
    </reaction>
</comment>
<keyword evidence="6" id="KW-0808">Transferase</keyword>
<dbReference type="Pfam" id="PF02518">
    <property type="entry name" value="HATPase_c"/>
    <property type="match status" value="1"/>
</dbReference>
<dbReference type="PROSITE" id="PS50046">
    <property type="entry name" value="PHYTOCHROME_2"/>
    <property type="match status" value="1"/>
</dbReference>
<evidence type="ECO:0000256" key="3">
    <source>
        <dbReference type="ARBA" id="ARBA00012438"/>
    </source>
</evidence>
<feature type="domain" description="Histidine kinase" evidence="11">
    <location>
        <begin position="544"/>
        <end position="768"/>
    </location>
</feature>
<dbReference type="PROSITE" id="PS50109">
    <property type="entry name" value="HIS_KIN"/>
    <property type="match status" value="1"/>
</dbReference>
<dbReference type="RefSeq" id="WP_305008965.1">
    <property type="nucleotide sequence ID" value="NZ_JAUQSY010000021.1"/>
</dbReference>
<dbReference type="GO" id="GO:0005524">
    <property type="term" value="F:ATP binding"/>
    <property type="evidence" value="ECO:0007669"/>
    <property type="project" value="UniProtKB-KW"/>
</dbReference>
<keyword evidence="9" id="KW-0675">Receptor</keyword>
<dbReference type="SMART" id="SM00387">
    <property type="entry name" value="HATPase_c"/>
    <property type="match status" value="1"/>
</dbReference>
<dbReference type="InterPro" id="IPR003661">
    <property type="entry name" value="HisK_dim/P_dom"/>
</dbReference>
<evidence type="ECO:0000256" key="5">
    <source>
        <dbReference type="ARBA" id="ARBA00022606"/>
    </source>
</evidence>
<evidence type="ECO:0000313" key="12">
    <source>
        <dbReference type="EMBL" id="MDO7877526.1"/>
    </source>
</evidence>
<evidence type="ECO:0000313" key="13">
    <source>
        <dbReference type="Proteomes" id="UP001176429"/>
    </source>
</evidence>
<evidence type="ECO:0000256" key="1">
    <source>
        <dbReference type="ARBA" id="ARBA00000085"/>
    </source>
</evidence>
<proteinExistence type="inferred from homology"/>
<evidence type="ECO:0000256" key="4">
    <source>
        <dbReference type="ARBA" id="ARBA00022543"/>
    </source>
</evidence>
<dbReference type="InterPro" id="IPR036890">
    <property type="entry name" value="HATPase_C_sf"/>
</dbReference>
<evidence type="ECO:0000256" key="7">
    <source>
        <dbReference type="ARBA" id="ARBA00022777"/>
    </source>
</evidence>
<dbReference type="Pfam" id="PF00360">
    <property type="entry name" value="PHY"/>
    <property type="match status" value="1"/>
</dbReference>
<dbReference type="Gene3D" id="3.30.450.20">
    <property type="entry name" value="PAS domain"/>
    <property type="match status" value="1"/>
</dbReference>
<dbReference type="InterPro" id="IPR013515">
    <property type="entry name" value="Phytochrome_cen-reg"/>
</dbReference>
<dbReference type="SMART" id="SM00065">
    <property type="entry name" value="GAF"/>
    <property type="match status" value="1"/>
</dbReference>
<dbReference type="CDD" id="cd00082">
    <property type="entry name" value="HisKA"/>
    <property type="match status" value="1"/>
</dbReference>
<dbReference type="Proteomes" id="UP001176429">
    <property type="component" value="Unassembled WGS sequence"/>
</dbReference>
<dbReference type="SUPFAM" id="SSF47384">
    <property type="entry name" value="Homodimeric domain of signal transducing histidine kinase"/>
    <property type="match status" value="1"/>
</dbReference>
<keyword evidence="13" id="KW-1185">Reference proteome</keyword>
<keyword evidence="8" id="KW-0157">Chromophore</keyword>
<dbReference type="Gene3D" id="3.30.450.270">
    <property type="match status" value="1"/>
</dbReference>
<dbReference type="Gene3D" id="3.30.565.10">
    <property type="entry name" value="Histidine kinase-like ATPase, C-terminal domain"/>
    <property type="match status" value="1"/>
</dbReference>
<evidence type="ECO:0000259" key="10">
    <source>
        <dbReference type="PROSITE" id="PS50046"/>
    </source>
</evidence>
<keyword evidence="4" id="KW-0600">Photoreceptor protein</keyword>
<dbReference type="Gene3D" id="3.30.450.40">
    <property type="match status" value="1"/>
</dbReference>
<dbReference type="InterPro" id="IPR029016">
    <property type="entry name" value="GAF-like_dom_sf"/>
</dbReference>
<dbReference type="InterPro" id="IPR036097">
    <property type="entry name" value="HisK_dim/P_sf"/>
</dbReference>
<keyword evidence="12" id="KW-0547">Nucleotide-binding</keyword>
<keyword evidence="12" id="KW-0067">ATP-binding</keyword>
<evidence type="ECO:0000259" key="11">
    <source>
        <dbReference type="PROSITE" id="PS50109"/>
    </source>
</evidence>
<dbReference type="Pfam" id="PF08446">
    <property type="entry name" value="PAS_2"/>
    <property type="match status" value="1"/>
</dbReference>
<dbReference type="InterPro" id="IPR043150">
    <property type="entry name" value="Phytochrome_PHY_sf"/>
</dbReference>
<evidence type="ECO:0000256" key="2">
    <source>
        <dbReference type="ARBA" id="ARBA00006402"/>
    </source>
</evidence>
<evidence type="ECO:0000256" key="8">
    <source>
        <dbReference type="ARBA" id="ARBA00022991"/>
    </source>
</evidence>
<dbReference type="PANTHER" id="PTHR42878">
    <property type="entry name" value="TWO-COMPONENT HISTIDINE KINASE"/>
    <property type="match status" value="1"/>
</dbReference>
<name>A0ABT9BLJ2_9BACT</name>
<accession>A0ABT9BLJ2</accession>
<dbReference type="InterPro" id="IPR003594">
    <property type="entry name" value="HATPase_dom"/>
</dbReference>
<dbReference type="PANTHER" id="PTHR42878:SF15">
    <property type="entry name" value="BACTERIOPHYTOCHROME"/>
    <property type="match status" value="1"/>
</dbReference>
<dbReference type="InterPro" id="IPR013654">
    <property type="entry name" value="PAS_2"/>
</dbReference>
<dbReference type="EMBL" id="JAUQSY010000021">
    <property type="protein sequence ID" value="MDO7877526.1"/>
    <property type="molecule type" value="Genomic_DNA"/>
</dbReference>
<dbReference type="InterPro" id="IPR003018">
    <property type="entry name" value="GAF"/>
</dbReference>